<dbReference type="Proteomes" id="UP000266113">
    <property type="component" value="Unassembled WGS sequence"/>
</dbReference>
<accession>A0A398DLC7</accession>
<dbReference type="Pfam" id="PF13031">
    <property type="entry name" value="DUF3892"/>
    <property type="match status" value="1"/>
</dbReference>
<proteinExistence type="predicted"/>
<gene>
    <name evidence="1" type="ORF">SMC1_07080</name>
</gene>
<dbReference type="InterPro" id="IPR024997">
    <property type="entry name" value="DUF3892"/>
</dbReference>
<reference evidence="1 2" key="1">
    <citation type="submission" date="2018-09" db="EMBL/GenBank/DDBJ databases">
        <title>Discovery and Ecogenomic Context for Candidatus Cryosericales, a Global Caldiserica Order Active in Thawing Permafrost.</title>
        <authorList>
            <person name="Martinez M.A."/>
            <person name="Woodcroft B.J."/>
            <person name="Ignacio Espinoza J.C."/>
            <person name="Zayed A."/>
            <person name="Singleton C.M."/>
            <person name="Boyd J."/>
            <person name="Li Y.-F."/>
            <person name="Purvine S."/>
            <person name="Maughan H."/>
            <person name="Hodgkins S.B."/>
            <person name="Anderson D."/>
            <person name="Sederholm M."/>
            <person name="Temperton B."/>
            <person name="Saleska S.R."/>
            <person name="Tyson G.W."/>
            <person name="Rich V.I."/>
        </authorList>
    </citation>
    <scope>NUCLEOTIDE SEQUENCE [LARGE SCALE GENOMIC DNA]</scope>
    <source>
        <strain evidence="1 2">SMC1</strain>
    </source>
</reference>
<organism evidence="1 2">
    <name type="scientific">Candidatus Cryosericum septentrionale</name>
    <dbReference type="NCBI Taxonomy" id="2290913"/>
    <lineage>
        <taxon>Bacteria</taxon>
        <taxon>Pseudomonadati</taxon>
        <taxon>Caldisericota/Cryosericota group</taxon>
        <taxon>Candidatus Cryosericota</taxon>
        <taxon>Candidatus Cryosericia</taxon>
        <taxon>Candidatus Cryosericales</taxon>
        <taxon>Candidatus Cryosericaceae</taxon>
        <taxon>Candidatus Cryosericum</taxon>
    </lineage>
</organism>
<evidence type="ECO:0000313" key="1">
    <source>
        <dbReference type="EMBL" id="RIE16496.1"/>
    </source>
</evidence>
<comment type="caution">
    <text evidence="1">The sequence shown here is derived from an EMBL/GenBank/DDBJ whole genome shotgun (WGS) entry which is preliminary data.</text>
</comment>
<keyword evidence="2" id="KW-1185">Reference proteome</keyword>
<dbReference type="EMBL" id="QXIY01000030">
    <property type="protein sequence ID" value="RIE16496.1"/>
    <property type="molecule type" value="Genomic_DNA"/>
</dbReference>
<sequence length="120" mass="13743">MHRMSLGNPSTRSCLVTRRRAIAMIEVEIICINKDGGYHQNPYEAVAYYGWRDTTGQTSRYDRQTMVDWVEKGNRAYVKGSSTKVYCRVVVSPHGTKFLQTYADDRETNNLLSLGECPTR</sequence>
<evidence type="ECO:0000313" key="2">
    <source>
        <dbReference type="Proteomes" id="UP000266113"/>
    </source>
</evidence>
<dbReference type="OrthoDB" id="826539at2"/>
<name>A0A398DLC7_9BACT</name>
<protein>
    <submittedName>
        <fullName evidence="1">DUF3892 domain-containing protein</fullName>
    </submittedName>
</protein>
<dbReference type="AlphaFoldDB" id="A0A398DLC7"/>